<dbReference type="PANTHER" id="PTHR48111">
    <property type="entry name" value="REGULATOR OF RPOS"/>
    <property type="match status" value="1"/>
</dbReference>
<dbReference type="RefSeq" id="WP_067632084.1">
    <property type="nucleotide sequence ID" value="NZ_CP013213.1"/>
</dbReference>
<name>A0A0X8GZN5_9FIRM</name>
<evidence type="ECO:0000256" key="7">
    <source>
        <dbReference type="PROSITE-ProRule" id="PRU01091"/>
    </source>
</evidence>
<feature type="domain" description="OmpR/PhoB-type" evidence="9">
    <location>
        <begin position="119"/>
        <end position="222"/>
    </location>
</feature>
<evidence type="ECO:0000256" key="6">
    <source>
        <dbReference type="PROSITE-ProRule" id="PRU00169"/>
    </source>
</evidence>
<dbReference type="GO" id="GO:0000156">
    <property type="term" value="F:phosphorelay response regulator activity"/>
    <property type="evidence" value="ECO:0007669"/>
    <property type="project" value="TreeGrafter"/>
</dbReference>
<feature type="DNA-binding region" description="OmpR/PhoB-type" evidence="7">
    <location>
        <begin position="119"/>
        <end position="222"/>
    </location>
</feature>
<accession>A0A0X8GZN5</accession>
<evidence type="ECO:0000256" key="2">
    <source>
        <dbReference type="ARBA" id="ARBA00023012"/>
    </source>
</evidence>
<dbReference type="OrthoDB" id="9790442at2"/>
<keyword evidence="1 6" id="KW-0597">Phosphoprotein</keyword>
<dbReference type="FunFam" id="3.40.50.2300:FF:000001">
    <property type="entry name" value="DNA-binding response regulator PhoB"/>
    <property type="match status" value="1"/>
</dbReference>
<dbReference type="STRING" id="1514105.AOC36_05080"/>
<dbReference type="SMART" id="SM00862">
    <property type="entry name" value="Trans_reg_C"/>
    <property type="match status" value="1"/>
</dbReference>
<dbReference type="GO" id="GO:0005829">
    <property type="term" value="C:cytosol"/>
    <property type="evidence" value="ECO:0007669"/>
    <property type="project" value="TreeGrafter"/>
</dbReference>
<dbReference type="AlphaFoldDB" id="A0A0X8GZN5"/>
<evidence type="ECO:0000256" key="5">
    <source>
        <dbReference type="ARBA" id="ARBA00023163"/>
    </source>
</evidence>
<keyword evidence="2" id="KW-0902">Two-component regulatory system</keyword>
<dbReference type="Gene3D" id="3.40.50.2300">
    <property type="match status" value="1"/>
</dbReference>
<proteinExistence type="predicted"/>
<dbReference type="GO" id="GO:0006355">
    <property type="term" value="P:regulation of DNA-templated transcription"/>
    <property type="evidence" value="ECO:0007669"/>
    <property type="project" value="InterPro"/>
</dbReference>
<dbReference type="Pfam" id="PF00486">
    <property type="entry name" value="Trans_reg_C"/>
    <property type="match status" value="1"/>
</dbReference>
<organism evidence="10 11">
    <name type="scientific">Erysipelothrix larvae</name>
    <dbReference type="NCBI Taxonomy" id="1514105"/>
    <lineage>
        <taxon>Bacteria</taxon>
        <taxon>Bacillati</taxon>
        <taxon>Bacillota</taxon>
        <taxon>Erysipelotrichia</taxon>
        <taxon>Erysipelotrichales</taxon>
        <taxon>Erysipelotrichaceae</taxon>
        <taxon>Erysipelothrix</taxon>
    </lineage>
</organism>
<feature type="domain" description="Response regulatory" evidence="8">
    <location>
        <begin position="3"/>
        <end position="117"/>
    </location>
</feature>
<dbReference type="SMART" id="SM00448">
    <property type="entry name" value="REC"/>
    <property type="match status" value="1"/>
</dbReference>
<keyword evidence="3" id="KW-0805">Transcription regulation</keyword>
<protein>
    <submittedName>
        <fullName evidence="10">Two-component system response regulator</fullName>
    </submittedName>
</protein>
<dbReference type="EMBL" id="CP013213">
    <property type="protein sequence ID" value="AMC93371.1"/>
    <property type="molecule type" value="Genomic_DNA"/>
</dbReference>
<dbReference type="Pfam" id="PF00072">
    <property type="entry name" value="Response_reg"/>
    <property type="match status" value="1"/>
</dbReference>
<feature type="modified residue" description="4-aspartylphosphate" evidence="6">
    <location>
        <position position="52"/>
    </location>
</feature>
<dbReference type="SUPFAM" id="SSF52172">
    <property type="entry name" value="CheY-like"/>
    <property type="match status" value="1"/>
</dbReference>
<evidence type="ECO:0000259" key="9">
    <source>
        <dbReference type="PROSITE" id="PS51755"/>
    </source>
</evidence>
<dbReference type="GO" id="GO:0000976">
    <property type="term" value="F:transcription cis-regulatory region binding"/>
    <property type="evidence" value="ECO:0007669"/>
    <property type="project" value="TreeGrafter"/>
</dbReference>
<reference evidence="10 11" key="1">
    <citation type="submission" date="2015-10" db="EMBL/GenBank/DDBJ databases">
        <title>Erysipelothrix larvae sp. LV19 isolated from the larval gut of the rhinoceros beetle, Trypoxylus dichotomus.</title>
        <authorList>
            <person name="Lim S."/>
            <person name="Kim B.-C."/>
        </authorList>
    </citation>
    <scope>NUCLEOTIDE SEQUENCE [LARGE SCALE GENOMIC DNA]</scope>
    <source>
        <strain evidence="10 11">LV19</strain>
    </source>
</reference>
<dbReference type="InterPro" id="IPR001867">
    <property type="entry name" value="OmpR/PhoB-type_DNA-bd"/>
</dbReference>
<evidence type="ECO:0000256" key="1">
    <source>
        <dbReference type="ARBA" id="ARBA00022553"/>
    </source>
</evidence>
<dbReference type="Proteomes" id="UP000063781">
    <property type="component" value="Chromosome"/>
</dbReference>
<sequence length="223" mass="25572">MEKILIIEDDDSIRKLLRYDLKHANYDVDTAEDGLNALEKARSSHYDAIICDWMIPHKSGIEVVCTLRSEGYQGVIIMLTAKDEEEDILEAFEAGVDDYLTKPFSPRVLTARISAHLKRSSLSLKHHDQVIGNTIINTELRSVIVEGQEIDLTKKEFDLLHYLVENQNSVKDRDQILTEIWDFGYDGDTRIVDVHIHKLRAKLEQSTIHIESLRGIGYVIKTK</sequence>
<keyword evidence="4 7" id="KW-0238">DNA-binding</keyword>
<keyword evidence="5" id="KW-0804">Transcription</keyword>
<dbReference type="PANTHER" id="PTHR48111:SF1">
    <property type="entry name" value="TWO-COMPONENT RESPONSE REGULATOR ORR33"/>
    <property type="match status" value="1"/>
</dbReference>
<keyword evidence="11" id="KW-1185">Reference proteome</keyword>
<dbReference type="Gene3D" id="1.10.10.10">
    <property type="entry name" value="Winged helix-like DNA-binding domain superfamily/Winged helix DNA-binding domain"/>
    <property type="match status" value="1"/>
</dbReference>
<evidence type="ECO:0000259" key="8">
    <source>
        <dbReference type="PROSITE" id="PS50110"/>
    </source>
</evidence>
<dbReference type="PROSITE" id="PS51755">
    <property type="entry name" value="OMPR_PHOB"/>
    <property type="match status" value="1"/>
</dbReference>
<dbReference type="Gene3D" id="6.10.250.690">
    <property type="match status" value="1"/>
</dbReference>
<dbReference type="KEGG" id="erl:AOC36_05080"/>
<dbReference type="InterPro" id="IPR036388">
    <property type="entry name" value="WH-like_DNA-bd_sf"/>
</dbReference>
<dbReference type="CDD" id="cd00383">
    <property type="entry name" value="trans_reg_C"/>
    <property type="match status" value="1"/>
</dbReference>
<evidence type="ECO:0000313" key="10">
    <source>
        <dbReference type="EMBL" id="AMC93371.1"/>
    </source>
</evidence>
<gene>
    <name evidence="10" type="ORF">AOC36_05080</name>
</gene>
<dbReference type="PROSITE" id="PS50110">
    <property type="entry name" value="RESPONSE_REGULATORY"/>
    <property type="match status" value="1"/>
</dbReference>
<evidence type="ECO:0000256" key="3">
    <source>
        <dbReference type="ARBA" id="ARBA00023015"/>
    </source>
</evidence>
<dbReference type="InterPro" id="IPR039420">
    <property type="entry name" value="WalR-like"/>
</dbReference>
<dbReference type="GO" id="GO:0032993">
    <property type="term" value="C:protein-DNA complex"/>
    <property type="evidence" value="ECO:0007669"/>
    <property type="project" value="TreeGrafter"/>
</dbReference>
<dbReference type="InterPro" id="IPR001789">
    <property type="entry name" value="Sig_transdc_resp-reg_receiver"/>
</dbReference>
<dbReference type="CDD" id="cd17574">
    <property type="entry name" value="REC_OmpR"/>
    <property type="match status" value="1"/>
</dbReference>
<dbReference type="InterPro" id="IPR011006">
    <property type="entry name" value="CheY-like_superfamily"/>
</dbReference>
<evidence type="ECO:0000256" key="4">
    <source>
        <dbReference type="ARBA" id="ARBA00023125"/>
    </source>
</evidence>
<evidence type="ECO:0000313" key="11">
    <source>
        <dbReference type="Proteomes" id="UP000063781"/>
    </source>
</evidence>